<dbReference type="Proteomes" id="UP000677228">
    <property type="component" value="Unassembled WGS sequence"/>
</dbReference>
<dbReference type="Proteomes" id="UP000682733">
    <property type="component" value="Unassembled WGS sequence"/>
</dbReference>
<feature type="non-terminal residue" evidence="2">
    <location>
        <position position="9"/>
    </location>
</feature>
<reference evidence="2" key="1">
    <citation type="submission" date="2021-02" db="EMBL/GenBank/DDBJ databases">
        <authorList>
            <person name="Nowell W R."/>
        </authorList>
    </citation>
    <scope>NUCLEOTIDE SEQUENCE</scope>
</reference>
<gene>
    <name evidence="1" type="ORF">OVA965_LOCUS45505</name>
    <name evidence="2" type="ORF">TMI583_LOCUS49053</name>
</gene>
<proteinExistence type="predicted"/>
<comment type="caution">
    <text evidence="2">The sequence shown here is derived from an EMBL/GenBank/DDBJ whole genome shotgun (WGS) entry which is preliminary data.</text>
</comment>
<dbReference type="EMBL" id="CAJOBA010104245">
    <property type="protein sequence ID" value="CAF4531045.1"/>
    <property type="molecule type" value="Genomic_DNA"/>
</dbReference>
<protein>
    <submittedName>
        <fullName evidence="2">Uncharacterized protein</fullName>
    </submittedName>
</protein>
<name>A0A8S2Y338_9BILA</name>
<accession>A0A8S2Y338</accession>
<evidence type="ECO:0000313" key="3">
    <source>
        <dbReference type="Proteomes" id="UP000682733"/>
    </source>
</evidence>
<evidence type="ECO:0000313" key="1">
    <source>
        <dbReference type="EMBL" id="CAF1665969.1"/>
    </source>
</evidence>
<dbReference type="EMBL" id="CAJNOK010072272">
    <property type="protein sequence ID" value="CAF1665969.1"/>
    <property type="molecule type" value="Genomic_DNA"/>
</dbReference>
<sequence length="9" mass="1073">MGRSLVRVR</sequence>
<organism evidence="2 3">
    <name type="scientific">Didymodactylos carnosus</name>
    <dbReference type="NCBI Taxonomy" id="1234261"/>
    <lineage>
        <taxon>Eukaryota</taxon>
        <taxon>Metazoa</taxon>
        <taxon>Spiralia</taxon>
        <taxon>Gnathifera</taxon>
        <taxon>Rotifera</taxon>
        <taxon>Eurotatoria</taxon>
        <taxon>Bdelloidea</taxon>
        <taxon>Philodinida</taxon>
        <taxon>Philodinidae</taxon>
        <taxon>Didymodactylos</taxon>
    </lineage>
</organism>
<evidence type="ECO:0000313" key="2">
    <source>
        <dbReference type="EMBL" id="CAF4531045.1"/>
    </source>
</evidence>